<evidence type="ECO:0000256" key="3">
    <source>
        <dbReference type="SAM" id="MobiDB-lite"/>
    </source>
</evidence>
<feature type="compositionally biased region" description="Low complexity" evidence="3">
    <location>
        <begin position="242"/>
        <end position="269"/>
    </location>
</feature>
<feature type="compositionally biased region" description="Low complexity" evidence="3">
    <location>
        <begin position="762"/>
        <end position="773"/>
    </location>
</feature>
<accession>A0A4S8L0G4</accession>
<feature type="region of interest" description="Disordered" evidence="3">
    <location>
        <begin position="323"/>
        <end position="371"/>
    </location>
</feature>
<feature type="region of interest" description="Disordered" evidence="3">
    <location>
        <begin position="761"/>
        <end position="799"/>
    </location>
</feature>
<keyword evidence="7" id="KW-1185">Reference proteome</keyword>
<keyword evidence="2" id="KW-0808">Transferase</keyword>
<sequence>MHHDRHRGWFVRHAGIVFLSFAVVAFLQLGFYASSSSSQQQQQPSTSTSSSSSSSSSSWWTLSSSSSSSSPFGPPLLKSHPIPQLIETAESSYRKKVSKQSRTLKDAVGEYKKRYGRVPPKGFDKWFEMAMENKVVMTDEYDGLMSDLEPFWMLSGEELRRRAEVVGSLPSIDIVRIRNGQVQTVNLNKGFEDSEVGARAAGFKDMIKNVAHLLPDIDFPINTKAESRVVVPWGHTQLLRNLSSSSSSSSSPSSPSSSSSSSSLTSSSTDPSLNLNPLDPTTFLPDWRGDGGSVWDSWRRTCPPNSTARRLFESIRTPFSVEMMSGGGDVGRKKKYLHSQQQGQYQSRRDDSSSSRLVPDSNLEGRNSYSDLNLNTPPGTDFLFTSTTSFTSIDFCSSPHAHYLQGHFFSDWRVITGLYPVFSPAKARGFGDVRVPSHYYYGATERYTYGWDGVNLEYHRTGTGMGGTGGGARGGGRGGGEGGGGGGGGGGKGKGGEGGEGEEWEQEGTVIDPMDVLWEKKQDKIFWRGATTGGGNNPSGWMEGYQRHRFLRMASVGYGSGLDGNRTGTGTGTGTGTTSGEEGDKEKNKKEKEKEKEKELMKTVVFPDPYTLDLTNSGSSSSSSSRGKKGGDVGYLSLPLPLEKLNKEIMDVAFTKAVSAPAYPGGMDALLRDYRWEGGVPLGTHWQYKYLLDLDGMSYSGRFLAFLESGSVPIKATVYDEWWSGRCVPWVHFIPLSTSYQEIYNIYSFFSGPPKVALDVLSSSSSSSSSSPSEGNEHSGERGNEDFRDGDENERDRAVSRKMEIQKVYNADGDARLRRIARAGRQWKKTQGRQVDMELYVYRLALEWARLWADDRGSMDLKL</sequence>
<feature type="compositionally biased region" description="Gly residues" evidence="3">
    <location>
        <begin position="467"/>
        <end position="498"/>
    </location>
</feature>
<feature type="region of interest" description="Disordered" evidence="3">
    <location>
        <begin position="467"/>
        <end position="513"/>
    </location>
</feature>
<dbReference type="InterPro" id="IPR006598">
    <property type="entry name" value="CAP10"/>
</dbReference>
<keyword evidence="4" id="KW-0472">Membrane</keyword>
<dbReference type="OrthoDB" id="202415at2759"/>
<evidence type="ECO:0000256" key="2">
    <source>
        <dbReference type="ARBA" id="ARBA00022679"/>
    </source>
</evidence>
<dbReference type="EMBL" id="ML179775">
    <property type="protein sequence ID" value="THU81857.1"/>
    <property type="molecule type" value="Genomic_DNA"/>
</dbReference>
<evidence type="ECO:0000256" key="1">
    <source>
        <dbReference type="ARBA" id="ARBA00010118"/>
    </source>
</evidence>
<dbReference type="SMART" id="SM00672">
    <property type="entry name" value="CAP10"/>
    <property type="match status" value="1"/>
</dbReference>
<reference evidence="6 7" key="1">
    <citation type="journal article" date="2019" name="Nat. Ecol. Evol.">
        <title>Megaphylogeny resolves global patterns of mushroom evolution.</title>
        <authorList>
            <person name="Varga T."/>
            <person name="Krizsan K."/>
            <person name="Foldi C."/>
            <person name="Dima B."/>
            <person name="Sanchez-Garcia M."/>
            <person name="Sanchez-Ramirez S."/>
            <person name="Szollosi G.J."/>
            <person name="Szarkandi J.G."/>
            <person name="Papp V."/>
            <person name="Albert L."/>
            <person name="Andreopoulos W."/>
            <person name="Angelini C."/>
            <person name="Antonin V."/>
            <person name="Barry K.W."/>
            <person name="Bougher N.L."/>
            <person name="Buchanan P."/>
            <person name="Buyck B."/>
            <person name="Bense V."/>
            <person name="Catcheside P."/>
            <person name="Chovatia M."/>
            <person name="Cooper J."/>
            <person name="Damon W."/>
            <person name="Desjardin D."/>
            <person name="Finy P."/>
            <person name="Geml J."/>
            <person name="Haridas S."/>
            <person name="Hughes K."/>
            <person name="Justo A."/>
            <person name="Karasinski D."/>
            <person name="Kautmanova I."/>
            <person name="Kiss B."/>
            <person name="Kocsube S."/>
            <person name="Kotiranta H."/>
            <person name="LaButti K.M."/>
            <person name="Lechner B.E."/>
            <person name="Liimatainen K."/>
            <person name="Lipzen A."/>
            <person name="Lukacs Z."/>
            <person name="Mihaltcheva S."/>
            <person name="Morgado L.N."/>
            <person name="Niskanen T."/>
            <person name="Noordeloos M.E."/>
            <person name="Ohm R.A."/>
            <person name="Ortiz-Santana B."/>
            <person name="Ovrebo C."/>
            <person name="Racz N."/>
            <person name="Riley R."/>
            <person name="Savchenko A."/>
            <person name="Shiryaev A."/>
            <person name="Soop K."/>
            <person name="Spirin V."/>
            <person name="Szebenyi C."/>
            <person name="Tomsovsky M."/>
            <person name="Tulloss R.E."/>
            <person name="Uehling J."/>
            <person name="Grigoriev I.V."/>
            <person name="Vagvolgyi C."/>
            <person name="Papp T."/>
            <person name="Martin F.M."/>
            <person name="Miettinen O."/>
            <person name="Hibbett D.S."/>
            <person name="Nagy L.G."/>
        </authorList>
    </citation>
    <scope>NUCLEOTIDE SEQUENCE [LARGE SCALE GENOMIC DNA]</scope>
    <source>
        <strain evidence="6 7">CBS 962.96</strain>
    </source>
</reference>
<organism evidence="6 7">
    <name type="scientific">Dendrothele bispora (strain CBS 962.96)</name>
    <dbReference type="NCBI Taxonomy" id="1314807"/>
    <lineage>
        <taxon>Eukaryota</taxon>
        <taxon>Fungi</taxon>
        <taxon>Dikarya</taxon>
        <taxon>Basidiomycota</taxon>
        <taxon>Agaricomycotina</taxon>
        <taxon>Agaricomycetes</taxon>
        <taxon>Agaricomycetidae</taxon>
        <taxon>Agaricales</taxon>
        <taxon>Agaricales incertae sedis</taxon>
        <taxon>Dendrothele</taxon>
    </lineage>
</organism>
<dbReference type="AlphaFoldDB" id="A0A4S8L0G4"/>
<keyword evidence="4" id="KW-1133">Transmembrane helix</keyword>
<evidence type="ECO:0000313" key="6">
    <source>
        <dbReference type="EMBL" id="THU81857.1"/>
    </source>
</evidence>
<feature type="region of interest" description="Disordered" evidence="3">
    <location>
        <begin position="241"/>
        <end position="283"/>
    </location>
</feature>
<comment type="similarity">
    <text evidence="1">Belongs to the glycosyltransferase 90 family.</text>
</comment>
<gene>
    <name evidence="6" type="ORF">K435DRAFT_784854</name>
</gene>
<evidence type="ECO:0000259" key="5">
    <source>
        <dbReference type="SMART" id="SM00672"/>
    </source>
</evidence>
<dbReference type="InterPro" id="IPR051091">
    <property type="entry name" value="O-Glucosyltr/Glycosyltrsf_90"/>
</dbReference>
<dbReference type="PANTHER" id="PTHR12203:SF35">
    <property type="entry name" value="PROTEIN O-GLUCOSYLTRANSFERASE 1"/>
    <property type="match status" value="1"/>
</dbReference>
<dbReference type="Proteomes" id="UP000297245">
    <property type="component" value="Unassembled WGS sequence"/>
</dbReference>
<feature type="compositionally biased region" description="Basic and acidic residues" evidence="3">
    <location>
        <begin position="775"/>
        <end position="787"/>
    </location>
</feature>
<dbReference type="GO" id="GO:0016740">
    <property type="term" value="F:transferase activity"/>
    <property type="evidence" value="ECO:0007669"/>
    <property type="project" value="UniProtKB-KW"/>
</dbReference>
<feature type="domain" description="Glycosyl transferase CAP10" evidence="5">
    <location>
        <begin position="394"/>
        <end position="827"/>
    </location>
</feature>
<proteinExistence type="inferred from homology"/>
<feature type="compositionally biased region" description="Basic and acidic residues" evidence="3">
    <location>
        <begin position="582"/>
        <end position="601"/>
    </location>
</feature>
<feature type="region of interest" description="Disordered" evidence="3">
    <location>
        <begin position="560"/>
        <end position="630"/>
    </location>
</feature>
<protein>
    <recommendedName>
        <fullName evidence="5">Glycosyl transferase CAP10 domain-containing protein</fullName>
    </recommendedName>
</protein>
<evidence type="ECO:0000313" key="7">
    <source>
        <dbReference type="Proteomes" id="UP000297245"/>
    </source>
</evidence>
<keyword evidence="4" id="KW-0812">Transmembrane</keyword>
<dbReference type="PANTHER" id="PTHR12203">
    <property type="entry name" value="KDEL LYS-ASP-GLU-LEU CONTAINING - RELATED"/>
    <property type="match status" value="1"/>
</dbReference>
<name>A0A4S8L0G4_DENBC</name>
<evidence type="ECO:0000256" key="4">
    <source>
        <dbReference type="SAM" id="Phobius"/>
    </source>
</evidence>
<feature type="transmembrane region" description="Helical" evidence="4">
    <location>
        <begin position="9"/>
        <end position="33"/>
    </location>
</feature>
<feature type="compositionally biased region" description="Gly residues" evidence="3">
    <location>
        <begin position="560"/>
        <end position="577"/>
    </location>
</feature>